<sequence>MQPGPPRPPGARNKAPNCCRHVGTQVWQRQMKAQGDVVHGGRADPDERHEVCILLPRRSVQSSAQSSVQSSLEAFAAKAY</sequence>
<dbReference type="RefSeq" id="XP_073561850.1">
    <property type="nucleotide sequence ID" value="XM_073699195.1"/>
</dbReference>
<dbReference type="GeneID" id="300573645"/>
<reference evidence="1 2" key="1">
    <citation type="submission" date="2018-01" db="EMBL/GenBank/DDBJ databases">
        <title>Genome characterization of the sugarcane-associated fungus Trichoderma ghanense CCMA-1212 and their application in lignocelulose bioconversion.</title>
        <authorList>
            <person name="Steindorff A.S."/>
            <person name="Mendes T.D."/>
            <person name="Vilela E.S.D."/>
            <person name="Rodrigues D.S."/>
            <person name="Formighieri E.F."/>
            <person name="Melo I.S."/>
            <person name="Favaro L.C.L."/>
        </authorList>
    </citation>
    <scope>NUCLEOTIDE SEQUENCE [LARGE SCALE GENOMIC DNA]</scope>
    <source>
        <strain evidence="1 2">CCMA-1212</strain>
    </source>
</reference>
<accession>A0ABY2HBG1</accession>
<keyword evidence="2" id="KW-1185">Reference proteome</keyword>
<organism evidence="1 2">
    <name type="scientific">Trichoderma ghanense</name>
    <dbReference type="NCBI Taxonomy" id="65468"/>
    <lineage>
        <taxon>Eukaryota</taxon>
        <taxon>Fungi</taxon>
        <taxon>Dikarya</taxon>
        <taxon>Ascomycota</taxon>
        <taxon>Pezizomycotina</taxon>
        <taxon>Sordariomycetes</taxon>
        <taxon>Hypocreomycetidae</taxon>
        <taxon>Hypocreales</taxon>
        <taxon>Hypocreaceae</taxon>
        <taxon>Trichoderma</taxon>
    </lineage>
</organism>
<evidence type="ECO:0000313" key="2">
    <source>
        <dbReference type="Proteomes" id="UP001642720"/>
    </source>
</evidence>
<gene>
    <name evidence="1" type="ORF">CCMA1212_001780</name>
</gene>
<evidence type="ECO:0000313" key="1">
    <source>
        <dbReference type="EMBL" id="TFB05649.1"/>
    </source>
</evidence>
<dbReference type="EMBL" id="PPTA01000002">
    <property type="protein sequence ID" value="TFB05649.1"/>
    <property type="molecule type" value="Genomic_DNA"/>
</dbReference>
<protein>
    <submittedName>
        <fullName evidence="1">Uncharacterized protein</fullName>
    </submittedName>
</protein>
<dbReference type="Proteomes" id="UP001642720">
    <property type="component" value="Unassembled WGS sequence"/>
</dbReference>
<proteinExistence type="predicted"/>
<comment type="caution">
    <text evidence="1">The sequence shown here is derived from an EMBL/GenBank/DDBJ whole genome shotgun (WGS) entry which is preliminary data.</text>
</comment>
<name>A0ABY2HBG1_9HYPO</name>